<dbReference type="PANTHER" id="PTHR37540">
    <property type="entry name" value="TRANSCRIPTION FACTOR (ACR-2), PUTATIVE-RELATED-RELATED"/>
    <property type="match status" value="1"/>
</dbReference>
<dbReference type="PANTHER" id="PTHR37540:SF5">
    <property type="entry name" value="TRANSCRIPTION FACTOR DOMAIN-CONTAINING PROTEIN"/>
    <property type="match status" value="1"/>
</dbReference>
<name>A0A9P8W730_9HYPO</name>
<dbReference type="EMBL" id="JAGPYM010000010">
    <property type="protein sequence ID" value="KAH6889838.1"/>
    <property type="molecule type" value="Genomic_DNA"/>
</dbReference>
<feature type="region of interest" description="Disordered" evidence="2">
    <location>
        <begin position="17"/>
        <end position="71"/>
    </location>
</feature>
<comment type="caution">
    <text evidence="3">The sequence shown here is derived from an EMBL/GenBank/DDBJ whole genome shotgun (WGS) entry which is preliminary data.</text>
</comment>
<dbReference type="Pfam" id="PF11951">
    <property type="entry name" value="Fungal_trans_2"/>
    <property type="match status" value="1"/>
</dbReference>
<keyword evidence="1" id="KW-0539">Nucleus</keyword>
<dbReference type="AlphaFoldDB" id="A0A9P8W730"/>
<evidence type="ECO:0000313" key="4">
    <source>
        <dbReference type="Proteomes" id="UP000777438"/>
    </source>
</evidence>
<evidence type="ECO:0000256" key="1">
    <source>
        <dbReference type="ARBA" id="ARBA00023242"/>
    </source>
</evidence>
<evidence type="ECO:0000256" key="2">
    <source>
        <dbReference type="SAM" id="MobiDB-lite"/>
    </source>
</evidence>
<protein>
    <submittedName>
        <fullName evidence="3">Uncharacterized protein</fullName>
    </submittedName>
</protein>
<evidence type="ECO:0000313" key="3">
    <source>
        <dbReference type="EMBL" id="KAH6889838.1"/>
    </source>
</evidence>
<organism evidence="3 4">
    <name type="scientific">Thelonectria olida</name>
    <dbReference type="NCBI Taxonomy" id="1576542"/>
    <lineage>
        <taxon>Eukaryota</taxon>
        <taxon>Fungi</taxon>
        <taxon>Dikarya</taxon>
        <taxon>Ascomycota</taxon>
        <taxon>Pezizomycotina</taxon>
        <taxon>Sordariomycetes</taxon>
        <taxon>Hypocreomycetidae</taxon>
        <taxon>Hypocreales</taxon>
        <taxon>Nectriaceae</taxon>
        <taxon>Thelonectria</taxon>
    </lineage>
</organism>
<sequence length="299" mass="33121">MGAGQDLEFYFIQVSGQGSTRSTKRQVRSHAARNSQARRQRVLAYQSQQSKETERKKDSPEDGSDSWDTTFTLMPIRPQSPLGAARTDPFRTFARPVAPFESYLLDHFVNHVVLSAIACLPSMSVADEKVFRRGMATHWVQLAATDPGMLAGVFMVACRNLATLHHADIYSPQALKYKSECIGMLRQGIRSEGTTVSDLTITKTLALASDAMSQRDHDAATQHLGAVREMVRLRGGMDSFSGRGFLRDLLIWFVMDPMHNRNTILEAPCLGSVLDDASSDDSTKVRGKAFVCQFGRVMA</sequence>
<feature type="compositionally biased region" description="Basic and acidic residues" evidence="2">
    <location>
        <begin position="51"/>
        <end position="60"/>
    </location>
</feature>
<feature type="compositionally biased region" description="Basic residues" evidence="2">
    <location>
        <begin position="22"/>
        <end position="41"/>
    </location>
</feature>
<dbReference type="Proteomes" id="UP000777438">
    <property type="component" value="Unassembled WGS sequence"/>
</dbReference>
<dbReference type="OrthoDB" id="5620at2759"/>
<dbReference type="InterPro" id="IPR021858">
    <property type="entry name" value="Fun_TF"/>
</dbReference>
<keyword evidence="4" id="KW-1185">Reference proteome</keyword>
<gene>
    <name evidence="3" type="ORF">B0T10DRAFT_440288</name>
</gene>
<accession>A0A9P8W730</accession>
<proteinExistence type="predicted"/>
<reference evidence="3 4" key="1">
    <citation type="journal article" date="2021" name="Nat. Commun.">
        <title>Genetic determinants of endophytism in the Arabidopsis root mycobiome.</title>
        <authorList>
            <person name="Mesny F."/>
            <person name="Miyauchi S."/>
            <person name="Thiergart T."/>
            <person name="Pickel B."/>
            <person name="Atanasova L."/>
            <person name="Karlsson M."/>
            <person name="Huettel B."/>
            <person name="Barry K.W."/>
            <person name="Haridas S."/>
            <person name="Chen C."/>
            <person name="Bauer D."/>
            <person name="Andreopoulos W."/>
            <person name="Pangilinan J."/>
            <person name="LaButti K."/>
            <person name="Riley R."/>
            <person name="Lipzen A."/>
            <person name="Clum A."/>
            <person name="Drula E."/>
            <person name="Henrissat B."/>
            <person name="Kohler A."/>
            <person name="Grigoriev I.V."/>
            <person name="Martin F.M."/>
            <person name="Hacquard S."/>
        </authorList>
    </citation>
    <scope>NUCLEOTIDE SEQUENCE [LARGE SCALE GENOMIC DNA]</scope>
    <source>
        <strain evidence="3 4">MPI-CAGE-CH-0241</strain>
    </source>
</reference>